<reference evidence="1 2" key="1">
    <citation type="submission" date="2013-12" db="EMBL/GenBank/DDBJ databases">
        <authorList>
            <person name="Zelazny A."/>
            <person name="Olivier K."/>
            <person name="Holland S."/>
            <person name="Lenaerts A."/>
            <person name="Ordway D."/>
            <person name="DeGroote M.A."/>
            <person name="Parker T."/>
            <person name="Sizemore C."/>
            <person name="Tallon L.J."/>
            <person name="Sadzewicz L.K."/>
            <person name="Sengamalay N."/>
            <person name="Fraser C.M."/>
            <person name="Hine E."/>
            <person name="Shefchek K.A."/>
            <person name="Das S.P."/>
            <person name="Tettelin H."/>
        </authorList>
    </citation>
    <scope>NUCLEOTIDE SEQUENCE [LARGE SCALE GENOMIC DNA]</scope>
    <source>
        <strain evidence="1 2">1513</strain>
    </source>
</reference>
<evidence type="ECO:0000313" key="1">
    <source>
        <dbReference type="EMBL" id="EUA69465.1"/>
    </source>
</evidence>
<sequence length="102" mass="11476">MLGVSDVAVRKRCQSRNIPEPNVYRLSVSARTAIANRASERRLAQVRRDPQEDLRRKRVARLSESHGTVRGYRLEIRLGFPTCGTCRAANSADAAQRRRTAA</sequence>
<dbReference type="EMBL" id="JAOJ01000002">
    <property type="protein sequence ID" value="EUA69465.1"/>
    <property type="molecule type" value="Genomic_DNA"/>
</dbReference>
<evidence type="ECO:0000313" key="2">
    <source>
        <dbReference type="Proteomes" id="UP000023351"/>
    </source>
</evidence>
<dbReference type="AlphaFoldDB" id="X8DPP8"/>
<proteinExistence type="predicted"/>
<organism evidence="1 2">
    <name type="scientific">Mycobacteroides abscessus subsp. bolletii 1513</name>
    <dbReference type="NCBI Taxonomy" id="1299321"/>
    <lineage>
        <taxon>Bacteria</taxon>
        <taxon>Bacillati</taxon>
        <taxon>Actinomycetota</taxon>
        <taxon>Actinomycetes</taxon>
        <taxon>Mycobacteriales</taxon>
        <taxon>Mycobacteriaceae</taxon>
        <taxon>Mycobacteroides</taxon>
        <taxon>Mycobacteroides abscessus</taxon>
    </lineage>
</organism>
<dbReference type="Proteomes" id="UP000023351">
    <property type="component" value="Unassembled WGS sequence"/>
</dbReference>
<name>X8DPP8_9MYCO</name>
<gene>
    <name evidence="1" type="ORF">I540_3168</name>
</gene>
<protein>
    <submittedName>
        <fullName evidence="1">Uncharacterized protein</fullName>
    </submittedName>
</protein>
<comment type="caution">
    <text evidence="1">The sequence shown here is derived from an EMBL/GenBank/DDBJ whole genome shotgun (WGS) entry which is preliminary data.</text>
</comment>
<accession>X8DPP8</accession>